<evidence type="ECO:0008006" key="5">
    <source>
        <dbReference type="Google" id="ProtNLM"/>
    </source>
</evidence>
<dbReference type="RefSeq" id="WP_271427506.1">
    <property type="nucleotide sequence ID" value="NZ_JAQIPB010000002.1"/>
</dbReference>
<keyword evidence="4" id="KW-1185">Reference proteome</keyword>
<sequence length="662" mass="70005">MTANATPRNTWFTRPIRRLLPACLLALGSVLLLMPSMAVAQVNPEIANCSELKDEATVTQADLCAAHVGCRFVLNVQKTCARAKGYLERLQAAIGEGTRTLFGTRKEVTPDAVFTATLGDESRGAARTLGGDTAVQAQAQEIGAQVRDVWHNSELTGKSSKGSDWIYYGQTRDGAWHGTGTVIYSSGEIQRGEFKDNQRNGAFDTLLPNGSRHVGKTDGSTTEGLWVTPSGVKEKGKDWKDGTFIGTRTEADGSSFTGRIEKGKRVEGTAFRADGTVSEKGRYENGQLSVGVQRDAAGNTTSVDLPAARAAAAREAAEAQAQRKREEAARQQQQFQARLQTANPGELYALADELSAQGDAGRAREAQRALTSRFPDHPLALTAARQMAGLPANTAPAAASASATPARATGSSTASSSSSSASSVCARNAEKINQVLNASGHKSYAAYGAGFHMKAKRMSMQVLTPCAAQDPQAARLLAQLQQSLSEDENYCARNNGRGCLEWGVQGYEAQNQAWFAVLQRETQAALANPSGYAAGSGGGAAPARTGGAALSAQECRAREQAVMNTRIPANASITASQETVMFMTRTAIEMHDAGCPGVSAAERRQYQESFAAAQRACDQVQSGGRRCTPNNHFGPGATPGSGLRSPDPVFPQIPVPKMSRTP</sequence>
<keyword evidence="2" id="KW-0732">Signal</keyword>
<gene>
    <name evidence="3" type="ORF">PGB34_07875</name>
</gene>
<feature type="region of interest" description="Disordered" evidence="1">
    <location>
        <begin position="316"/>
        <end position="335"/>
    </location>
</feature>
<name>A0AAE3N5I7_9BURK</name>
<evidence type="ECO:0000313" key="3">
    <source>
        <dbReference type="EMBL" id="MDA7416280.1"/>
    </source>
</evidence>
<dbReference type="Proteomes" id="UP001212602">
    <property type="component" value="Unassembled WGS sequence"/>
</dbReference>
<feature type="chain" id="PRO_5042012876" description="MORN repeat protein" evidence="2">
    <location>
        <begin position="41"/>
        <end position="662"/>
    </location>
</feature>
<reference evidence="3" key="1">
    <citation type="submission" date="2023-01" db="EMBL/GenBank/DDBJ databases">
        <title>Xenophilus mangrovi sp. nov., isolated from soil of Mangrove nature reserve.</title>
        <authorList>
            <person name="Xu S."/>
            <person name="Liu Z."/>
            <person name="Xu Y."/>
        </authorList>
    </citation>
    <scope>NUCLEOTIDE SEQUENCE</scope>
    <source>
        <strain evidence="3">YW8</strain>
    </source>
</reference>
<feature type="signal peptide" evidence="2">
    <location>
        <begin position="1"/>
        <end position="40"/>
    </location>
</feature>
<proteinExistence type="predicted"/>
<feature type="compositionally biased region" description="Basic and acidic residues" evidence="1">
    <location>
        <begin position="316"/>
        <end position="329"/>
    </location>
</feature>
<organism evidence="3 4">
    <name type="scientific">Xenophilus arseniciresistens</name>
    <dbReference type="NCBI Taxonomy" id="1283306"/>
    <lineage>
        <taxon>Bacteria</taxon>
        <taxon>Pseudomonadati</taxon>
        <taxon>Pseudomonadota</taxon>
        <taxon>Betaproteobacteria</taxon>
        <taxon>Burkholderiales</taxon>
        <taxon>Comamonadaceae</taxon>
        <taxon>Xenophilus</taxon>
    </lineage>
</organism>
<dbReference type="SUPFAM" id="SSF82185">
    <property type="entry name" value="Histone H3 K4-specific methyltransferase SET7/9 N-terminal domain"/>
    <property type="match status" value="1"/>
</dbReference>
<comment type="caution">
    <text evidence="3">The sequence shown here is derived from an EMBL/GenBank/DDBJ whole genome shotgun (WGS) entry which is preliminary data.</text>
</comment>
<feature type="region of interest" description="Disordered" evidence="1">
    <location>
        <begin position="623"/>
        <end position="662"/>
    </location>
</feature>
<evidence type="ECO:0000256" key="1">
    <source>
        <dbReference type="SAM" id="MobiDB-lite"/>
    </source>
</evidence>
<dbReference type="EMBL" id="JAQIPB010000002">
    <property type="protein sequence ID" value="MDA7416280.1"/>
    <property type="molecule type" value="Genomic_DNA"/>
</dbReference>
<accession>A0AAE3N5I7</accession>
<protein>
    <recommendedName>
        <fullName evidence="5">MORN repeat protein</fullName>
    </recommendedName>
</protein>
<dbReference type="AlphaFoldDB" id="A0AAE3N5I7"/>
<feature type="region of interest" description="Disordered" evidence="1">
    <location>
        <begin position="396"/>
        <end position="421"/>
    </location>
</feature>
<dbReference type="Gene3D" id="2.20.110.10">
    <property type="entry name" value="Histone H3 K4-specific methyltransferase SET7/9 N-terminal domain"/>
    <property type="match status" value="1"/>
</dbReference>
<evidence type="ECO:0000313" key="4">
    <source>
        <dbReference type="Proteomes" id="UP001212602"/>
    </source>
</evidence>
<evidence type="ECO:0000256" key="2">
    <source>
        <dbReference type="SAM" id="SignalP"/>
    </source>
</evidence>